<evidence type="ECO:0000313" key="5">
    <source>
        <dbReference type="Proteomes" id="UP001516400"/>
    </source>
</evidence>
<dbReference type="InterPro" id="IPR002350">
    <property type="entry name" value="Kazal_dom"/>
</dbReference>
<evidence type="ECO:0000259" key="3">
    <source>
        <dbReference type="PROSITE" id="PS51465"/>
    </source>
</evidence>
<reference evidence="4 5" key="1">
    <citation type="journal article" date="2021" name="BMC Biol.">
        <title>Horizontally acquired antibacterial genes associated with adaptive radiation of ladybird beetles.</title>
        <authorList>
            <person name="Li H.S."/>
            <person name="Tang X.F."/>
            <person name="Huang Y.H."/>
            <person name="Xu Z.Y."/>
            <person name="Chen M.L."/>
            <person name="Du X.Y."/>
            <person name="Qiu B.Y."/>
            <person name="Chen P.T."/>
            <person name="Zhang W."/>
            <person name="Slipinski A."/>
            <person name="Escalona H.E."/>
            <person name="Waterhouse R.M."/>
            <person name="Zwick A."/>
            <person name="Pang H."/>
        </authorList>
    </citation>
    <scope>NUCLEOTIDE SEQUENCE [LARGE SCALE GENOMIC DNA]</scope>
    <source>
        <strain evidence="4">SYSU2018</strain>
    </source>
</reference>
<accession>A0ABD2NA31</accession>
<dbReference type="SUPFAM" id="SSF100895">
    <property type="entry name" value="Kazal-type serine protease inhibitors"/>
    <property type="match status" value="1"/>
</dbReference>
<evidence type="ECO:0000256" key="1">
    <source>
        <dbReference type="SAM" id="MobiDB-lite"/>
    </source>
</evidence>
<feature type="compositionally biased region" description="Basic and acidic residues" evidence="1">
    <location>
        <begin position="84"/>
        <end position="96"/>
    </location>
</feature>
<feature type="region of interest" description="Disordered" evidence="1">
    <location>
        <begin position="84"/>
        <end position="104"/>
    </location>
</feature>
<evidence type="ECO:0000313" key="4">
    <source>
        <dbReference type="EMBL" id="KAL3275631.1"/>
    </source>
</evidence>
<gene>
    <name evidence="4" type="ORF">HHI36_020384</name>
</gene>
<keyword evidence="5" id="KW-1185">Reference proteome</keyword>
<dbReference type="SMART" id="SM00280">
    <property type="entry name" value="KAZAL"/>
    <property type="match status" value="1"/>
</dbReference>
<dbReference type="Gene3D" id="3.30.60.30">
    <property type="match status" value="1"/>
</dbReference>
<dbReference type="InterPro" id="IPR036058">
    <property type="entry name" value="Kazal_dom_sf"/>
</dbReference>
<dbReference type="PROSITE" id="PS51465">
    <property type="entry name" value="KAZAL_2"/>
    <property type="match status" value="1"/>
</dbReference>
<dbReference type="CDD" id="cd00104">
    <property type="entry name" value="KAZAL_FS"/>
    <property type="match status" value="1"/>
</dbReference>
<name>A0ABD2NA31_9CUCU</name>
<dbReference type="EMBL" id="JABFTP020000083">
    <property type="protein sequence ID" value="KAL3275631.1"/>
    <property type="molecule type" value="Genomic_DNA"/>
</dbReference>
<dbReference type="Proteomes" id="UP001516400">
    <property type="component" value="Unassembled WGS sequence"/>
</dbReference>
<feature type="chain" id="PRO_5044779617" description="Kazal-like domain-containing protein" evidence="2">
    <location>
        <begin position="20"/>
        <end position="104"/>
    </location>
</feature>
<sequence>MAKLVILLFSVLFVTLVVSIPTDSNVESSSPSSGDSEIQCKLHCKQTKEYKPLCGKDGRTYPNHSAVDCHNECAKAEGKPEIEVAHEGKCPTDRPKTTPVASTP</sequence>
<keyword evidence="2" id="KW-0732">Signal</keyword>
<comment type="caution">
    <text evidence="4">The sequence shown here is derived from an EMBL/GenBank/DDBJ whole genome shotgun (WGS) entry which is preliminary data.</text>
</comment>
<evidence type="ECO:0000256" key="2">
    <source>
        <dbReference type="SAM" id="SignalP"/>
    </source>
</evidence>
<protein>
    <recommendedName>
        <fullName evidence="3">Kazal-like domain-containing protein</fullName>
    </recommendedName>
</protein>
<feature type="signal peptide" evidence="2">
    <location>
        <begin position="1"/>
        <end position="19"/>
    </location>
</feature>
<dbReference type="Pfam" id="PF00050">
    <property type="entry name" value="Kazal_1"/>
    <property type="match status" value="1"/>
</dbReference>
<dbReference type="AlphaFoldDB" id="A0ABD2NA31"/>
<organism evidence="4 5">
    <name type="scientific">Cryptolaemus montrouzieri</name>
    <dbReference type="NCBI Taxonomy" id="559131"/>
    <lineage>
        <taxon>Eukaryota</taxon>
        <taxon>Metazoa</taxon>
        <taxon>Ecdysozoa</taxon>
        <taxon>Arthropoda</taxon>
        <taxon>Hexapoda</taxon>
        <taxon>Insecta</taxon>
        <taxon>Pterygota</taxon>
        <taxon>Neoptera</taxon>
        <taxon>Endopterygota</taxon>
        <taxon>Coleoptera</taxon>
        <taxon>Polyphaga</taxon>
        <taxon>Cucujiformia</taxon>
        <taxon>Coccinelloidea</taxon>
        <taxon>Coccinellidae</taxon>
        <taxon>Scymninae</taxon>
        <taxon>Scymnini</taxon>
        <taxon>Cryptolaemus</taxon>
    </lineage>
</organism>
<feature type="domain" description="Kazal-like" evidence="3">
    <location>
        <begin position="34"/>
        <end position="92"/>
    </location>
</feature>
<proteinExistence type="predicted"/>